<keyword evidence="1" id="KW-0812">Transmembrane</keyword>
<dbReference type="EMBL" id="CP000254">
    <property type="protein sequence ID" value="ABD41418.1"/>
    <property type="molecule type" value="Genomic_DNA"/>
</dbReference>
<dbReference type="GO" id="GO:0016805">
    <property type="term" value="F:dipeptidase activity"/>
    <property type="evidence" value="ECO:0007669"/>
    <property type="project" value="InterPro"/>
</dbReference>
<dbReference type="Proteomes" id="UP000001941">
    <property type="component" value="Chromosome"/>
</dbReference>
<dbReference type="InterPro" id="IPR005322">
    <property type="entry name" value="Peptidase_C69"/>
</dbReference>
<evidence type="ECO:0000313" key="3">
    <source>
        <dbReference type="Proteomes" id="UP000001941"/>
    </source>
</evidence>
<keyword evidence="1" id="KW-0472">Membrane</keyword>
<organism evidence="2 3">
    <name type="scientific">Methanospirillum hungatei JF-1 (strain ATCC 27890 / DSM 864 / NBRC 100397 / JF-1)</name>
    <dbReference type="NCBI Taxonomy" id="323259"/>
    <lineage>
        <taxon>Archaea</taxon>
        <taxon>Methanobacteriati</taxon>
        <taxon>Methanobacteriota</taxon>
        <taxon>Stenosarchaea group</taxon>
        <taxon>Methanomicrobia</taxon>
        <taxon>Methanomicrobiales</taxon>
        <taxon>Methanospirillaceae</taxon>
        <taxon>Methanospirillum</taxon>
    </lineage>
</organism>
<evidence type="ECO:0000256" key="1">
    <source>
        <dbReference type="SAM" id="Phobius"/>
    </source>
</evidence>
<protein>
    <submittedName>
        <fullName evidence="2">Peptidase U34, dipeptidase</fullName>
    </submittedName>
</protein>
<dbReference type="eggNOG" id="arCOG03602">
    <property type="taxonomic scope" value="Archaea"/>
</dbReference>
<sequence>MIYTIYLILNFSDVLREYTIPLLPLYSLNIYSPREKYTTMVDRRLIPFILLILMGFIPSGLGCTTFVVTDEASEDGSTFVGHSNDGFGVGLIGHEIREDMVSFRHIIAKDHPAGAMRPVVYDPNSGGEFLGEAPSSDTQTIIIGEIPQVNHTYAYITGSYGIINEHQLMTGECTDYAKIHPGAEKGKRIFYSSELSNIALERCKTAKEAVILIGELIDTYGYYGTGETLIFADPSDAWVIEMCGGTPDGTGGYWAAQRIPPGEIFVAANEFRIRELSEDNPDQIFAKNLKDDAQTMGWWKPEDGPLDWAQVFGIGEYSHPYYSQGRVWRIFDRLAPSLGLSPYVEGPFSKAYPFSIKPDSPVNITNALSIFRDHYEGTVYDLTAPPAGGPFGDPYRVWGPYDLHDAPYEGQLKPGSWPRPISTDPCGYSYICQGRANLPDPIGGICWLGMSSPAETCYLPFYTGIYHLPAPYLHGSHWEFDLNTAFWPYELLQNYARLMYSNMAPEIKAEQERIEGAAIANQSAIEAKALELYKTDERSAREFLTEYSSETALNALNDWKKLMGEMIVTYRNGNYNDVDNKTISNIGYPDWWYEYARYQYGPRVYDIQGLNAIPDVKYVGEEANITGDPISYIEKYQTG</sequence>
<evidence type="ECO:0000313" key="2">
    <source>
        <dbReference type="EMBL" id="ABD41418.1"/>
    </source>
</evidence>
<dbReference type="PANTHER" id="PTHR12994">
    <property type="entry name" value="SECERNIN"/>
    <property type="match status" value="1"/>
</dbReference>
<dbReference type="EnsemblBacteria" id="ABD41418">
    <property type="protein sequence ID" value="ABD41418"/>
    <property type="gene ID" value="Mhun_1692"/>
</dbReference>
<accession>Q2FQH9</accession>
<proteinExistence type="predicted"/>
<dbReference type="GO" id="GO:0006508">
    <property type="term" value="P:proteolysis"/>
    <property type="evidence" value="ECO:0007669"/>
    <property type="project" value="InterPro"/>
</dbReference>
<dbReference type="HOGENOM" id="CLU_014823_3_0_2"/>
<feature type="transmembrane region" description="Helical" evidence="1">
    <location>
        <begin position="45"/>
        <end position="68"/>
    </location>
</feature>
<dbReference type="Pfam" id="PF03577">
    <property type="entry name" value="Peptidase_C69"/>
    <property type="match status" value="1"/>
</dbReference>
<dbReference type="Gene3D" id="3.60.60.10">
    <property type="entry name" value="Penicillin V Acylase, Chain A"/>
    <property type="match status" value="1"/>
</dbReference>
<dbReference type="InParanoid" id="Q2FQH9"/>
<keyword evidence="1" id="KW-1133">Transmembrane helix</keyword>
<gene>
    <name evidence="2" type="ordered locus">Mhun_1692</name>
</gene>
<keyword evidence="3" id="KW-1185">Reference proteome</keyword>
<dbReference type="AlphaFoldDB" id="Q2FQH9"/>
<name>Q2FQH9_METHJ</name>
<dbReference type="KEGG" id="mhu:Mhun_1692"/>
<dbReference type="GO" id="GO:0070004">
    <property type="term" value="F:cysteine-type exopeptidase activity"/>
    <property type="evidence" value="ECO:0007669"/>
    <property type="project" value="InterPro"/>
</dbReference>
<dbReference type="STRING" id="323259.Mhun_1692"/>
<dbReference type="PANTHER" id="PTHR12994:SF17">
    <property type="entry name" value="LD30995P"/>
    <property type="match status" value="1"/>
</dbReference>
<reference evidence="3" key="1">
    <citation type="journal article" date="2016" name="Stand. Genomic Sci.">
        <title>Complete genome sequence of Methanospirillum hungatei type strain JF1.</title>
        <authorList>
            <person name="Gunsalus R.P."/>
            <person name="Cook L.E."/>
            <person name="Crable B."/>
            <person name="Rohlin L."/>
            <person name="McDonald E."/>
            <person name="Mouttaki H."/>
            <person name="Sieber J.R."/>
            <person name="Poweleit N."/>
            <person name="Zhou H."/>
            <person name="Lapidus A.L."/>
            <person name="Daligault H.E."/>
            <person name="Land M."/>
            <person name="Gilna P."/>
            <person name="Ivanova N."/>
            <person name="Kyrpides N."/>
            <person name="Culley D.E."/>
            <person name="McInerney M.J."/>
        </authorList>
    </citation>
    <scope>NUCLEOTIDE SEQUENCE [LARGE SCALE GENOMIC DNA]</scope>
    <source>
        <strain evidence="3">ATCC 27890 / DSM 864 / NBRC 100397 / JF-1</strain>
    </source>
</reference>